<dbReference type="Proteomes" id="UP000678393">
    <property type="component" value="Unassembled WGS sequence"/>
</dbReference>
<dbReference type="InterPro" id="IPR050652">
    <property type="entry name" value="AN1_A20_ZnFinger"/>
</dbReference>
<protein>
    <submittedName>
        <fullName evidence="8">Uncharacterized protein</fullName>
    </submittedName>
</protein>
<dbReference type="GO" id="GO:0008270">
    <property type="term" value="F:zinc ion binding"/>
    <property type="evidence" value="ECO:0007669"/>
    <property type="project" value="UniProtKB-KW"/>
</dbReference>
<feature type="region of interest" description="Disordered" evidence="5">
    <location>
        <begin position="253"/>
        <end position="332"/>
    </location>
</feature>
<evidence type="ECO:0000313" key="9">
    <source>
        <dbReference type="Proteomes" id="UP000678393"/>
    </source>
</evidence>
<evidence type="ECO:0000256" key="3">
    <source>
        <dbReference type="ARBA" id="ARBA00022833"/>
    </source>
</evidence>
<keyword evidence="3" id="KW-0862">Zinc</keyword>
<dbReference type="SUPFAM" id="SSF57716">
    <property type="entry name" value="Glucocorticoid receptor-like (DNA-binding domain)"/>
    <property type="match status" value="1"/>
</dbReference>
<evidence type="ECO:0000256" key="1">
    <source>
        <dbReference type="ARBA" id="ARBA00022723"/>
    </source>
</evidence>
<dbReference type="PANTHER" id="PTHR10634">
    <property type="entry name" value="AN1-TYPE ZINC FINGER PROTEIN"/>
    <property type="match status" value="1"/>
</dbReference>
<evidence type="ECO:0000259" key="7">
    <source>
        <dbReference type="PROSITE" id="PS51039"/>
    </source>
</evidence>
<dbReference type="EMBL" id="CAJHNH020007301">
    <property type="protein sequence ID" value="CAG5134528.1"/>
    <property type="molecule type" value="Genomic_DNA"/>
</dbReference>
<sequence length="409" mass="43426">MEESSRESQPRCPCGFWGSSKTLGLCSVCYRQVHRNQTQGNTNTSDVGRAGVGNCHSQTQNSQGKRMDSRHFPSRSTADNLPGSLSSPPGERTALSATPASPVDATSATSGGTSASHHSSAVTTASVDNQTETTTMTISSCESLLTSDVSDLCSTASSDLSHDSKHDTGSCASDSYASLISGTSSNTAAMPSFATSESNEECINNDCQVAGGQSSIAGVGFRTDIASKSSTQSPSDCAQTVGTCADTTVVGNTAASSNKNTSPKTMDTGDRRTNTSTACDITSQASASRTNPLTDTNRSTEPAPGEVDISAAQMRGTKRSRDDMEASGELPVPSQKNKRRCYTCSCKLELAQRTIGRCRCDRVFCALHRLPELHQCEFNHKEDGRREAREKMIKPTRHLGPSYRREDHS</sequence>
<dbReference type="OrthoDB" id="428577at2759"/>
<dbReference type="SMART" id="SM00154">
    <property type="entry name" value="ZnF_AN1"/>
    <property type="match status" value="1"/>
</dbReference>
<evidence type="ECO:0000256" key="2">
    <source>
        <dbReference type="ARBA" id="ARBA00022771"/>
    </source>
</evidence>
<keyword evidence="1" id="KW-0479">Metal-binding</keyword>
<reference evidence="8" key="1">
    <citation type="submission" date="2021-04" db="EMBL/GenBank/DDBJ databases">
        <authorList>
            <consortium name="Molecular Ecology Group"/>
        </authorList>
    </citation>
    <scope>NUCLEOTIDE SEQUENCE</scope>
</reference>
<dbReference type="Pfam" id="PF01754">
    <property type="entry name" value="zf-A20"/>
    <property type="match status" value="1"/>
</dbReference>
<feature type="domain" description="AN1-type" evidence="7">
    <location>
        <begin position="335"/>
        <end position="384"/>
    </location>
</feature>
<dbReference type="InterPro" id="IPR035896">
    <property type="entry name" value="AN1-like_Znf"/>
</dbReference>
<dbReference type="PANTHER" id="PTHR10634:SF67">
    <property type="entry name" value="AN1-TYPE ZINC FINGER PROTEIN 3"/>
    <property type="match status" value="1"/>
</dbReference>
<feature type="region of interest" description="Disordered" evidence="5">
    <location>
        <begin position="381"/>
        <end position="409"/>
    </location>
</feature>
<accession>A0A8S4A278</accession>
<dbReference type="SUPFAM" id="SSF118310">
    <property type="entry name" value="AN1-like Zinc finger"/>
    <property type="match status" value="1"/>
</dbReference>
<keyword evidence="9" id="KW-1185">Reference proteome</keyword>
<feature type="compositionally biased region" description="Polar residues" evidence="5">
    <location>
        <begin position="55"/>
        <end position="64"/>
    </location>
</feature>
<dbReference type="GO" id="GO:0003677">
    <property type="term" value="F:DNA binding"/>
    <property type="evidence" value="ECO:0007669"/>
    <property type="project" value="InterPro"/>
</dbReference>
<feature type="region of interest" description="Disordered" evidence="5">
    <location>
        <begin position="38"/>
        <end position="128"/>
    </location>
</feature>
<evidence type="ECO:0000259" key="6">
    <source>
        <dbReference type="PROSITE" id="PS51036"/>
    </source>
</evidence>
<evidence type="ECO:0000313" key="8">
    <source>
        <dbReference type="EMBL" id="CAG5134528.1"/>
    </source>
</evidence>
<feature type="domain" description="A20-type" evidence="6">
    <location>
        <begin position="6"/>
        <end position="38"/>
    </location>
</feature>
<gene>
    <name evidence="8" type="ORF">CUNI_LOCUS20086</name>
</gene>
<evidence type="ECO:0000256" key="5">
    <source>
        <dbReference type="SAM" id="MobiDB-lite"/>
    </source>
</evidence>
<dbReference type="AlphaFoldDB" id="A0A8S4A278"/>
<feature type="compositionally biased region" description="Polar residues" evidence="5">
    <location>
        <begin position="274"/>
        <end position="300"/>
    </location>
</feature>
<proteinExistence type="predicted"/>
<dbReference type="InterPro" id="IPR000058">
    <property type="entry name" value="Znf_AN1"/>
</dbReference>
<feature type="compositionally biased region" description="Low complexity" evidence="5">
    <location>
        <begin position="105"/>
        <end position="127"/>
    </location>
</feature>
<evidence type="ECO:0000256" key="4">
    <source>
        <dbReference type="PROSITE-ProRule" id="PRU00449"/>
    </source>
</evidence>
<organism evidence="8 9">
    <name type="scientific">Candidula unifasciata</name>
    <dbReference type="NCBI Taxonomy" id="100452"/>
    <lineage>
        <taxon>Eukaryota</taxon>
        <taxon>Metazoa</taxon>
        <taxon>Spiralia</taxon>
        <taxon>Lophotrochozoa</taxon>
        <taxon>Mollusca</taxon>
        <taxon>Gastropoda</taxon>
        <taxon>Heterobranchia</taxon>
        <taxon>Euthyneura</taxon>
        <taxon>Panpulmonata</taxon>
        <taxon>Eupulmonata</taxon>
        <taxon>Stylommatophora</taxon>
        <taxon>Helicina</taxon>
        <taxon>Helicoidea</taxon>
        <taxon>Geomitridae</taxon>
        <taxon>Candidula</taxon>
    </lineage>
</organism>
<dbReference type="SMART" id="SM00259">
    <property type="entry name" value="ZnF_A20"/>
    <property type="match status" value="1"/>
</dbReference>
<feature type="compositionally biased region" description="Polar residues" evidence="5">
    <location>
        <begin position="74"/>
        <end position="87"/>
    </location>
</feature>
<dbReference type="PROSITE" id="PS51036">
    <property type="entry name" value="ZF_A20"/>
    <property type="match status" value="1"/>
</dbReference>
<feature type="compositionally biased region" description="Polar residues" evidence="5">
    <location>
        <begin position="253"/>
        <end position="265"/>
    </location>
</feature>
<dbReference type="Gene3D" id="4.10.1110.10">
    <property type="entry name" value="AN1-like Zinc finger"/>
    <property type="match status" value="1"/>
</dbReference>
<comment type="caution">
    <text evidence="8">The sequence shown here is derived from an EMBL/GenBank/DDBJ whole genome shotgun (WGS) entry which is preliminary data.</text>
</comment>
<dbReference type="Gene3D" id="1.20.5.4770">
    <property type="match status" value="1"/>
</dbReference>
<feature type="compositionally biased region" description="Basic and acidic residues" evidence="5">
    <location>
        <begin position="381"/>
        <end position="393"/>
    </location>
</feature>
<keyword evidence="2 4" id="KW-0863">Zinc-finger</keyword>
<dbReference type="InterPro" id="IPR002653">
    <property type="entry name" value="Znf_A20"/>
</dbReference>
<name>A0A8S4A278_9EUPU</name>
<dbReference type="PROSITE" id="PS51039">
    <property type="entry name" value="ZF_AN1"/>
    <property type="match status" value="1"/>
</dbReference>